<protein>
    <submittedName>
        <fullName evidence="4">Competence protein comGF</fullName>
    </submittedName>
</protein>
<proteinExistence type="predicted"/>
<organism evidence="4 5">
    <name type="scientific">Peribacillus simplex</name>
    <dbReference type="NCBI Taxonomy" id="1478"/>
    <lineage>
        <taxon>Bacteria</taxon>
        <taxon>Bacillati</taxon>
        <taxon>Bacillota</taxon>
        <taxon>Bacilli</taxon>
        <taxon>Bacillales</taxon>
        <taxon>Bacillaceae</taxon>
        <taxon>Peribacillus</taxon>
    </lineage>
</organism>
<keyword evidence="3" id="KW-0472">Membrane</keyword>
<evidence type="ECO:0000256" key="2">
    <source>
        <dbReference type="ARBA" id="ARBA00023287"/>
    </source>
</evidence>
<name>A0A9X8ZK21_9BACI</name>
<dbReference type="GO" id="GO:0030420">
    <property type="term" value="P:establishment of competence for transformation"/>
    <property type="evidence" value="ECO:0007669"/>
    <property type="project" value="UniProtKB-KW"/>
</dbReference>
<gene>
    <name evidence="4" type="ORF">FC678_06065</name>
</gene>
<dbReference type="EMBL" id="SZNT01000065">
    <property type="protein sequence ID" value="TKH13918.1"/>
    <property type="molecule type" value="Genomic_DNA"/>
</dbReference>
<accession>A0A9X8ZK21</accession>
<feature type="transmembrane region" description="Helical" evidence="3">
    <location>
        <begin position="20"/>
        <end position="46"/>
    </location>
</feature>
<comment type="subcellular location">
    <subcellularLocation>
        <location evidence="1">Cell surface</location>
    </subcellularLocation>
</comment>
<dbReference type="Pfam" id="PF07963">
    <property type="entry name" value="N_methyl"/>
    <property type="match status" value="1"/>
</dbReference>
<evidence type="ECO:0000313" key="4">
    <source>
        <dbReference type="EMBL" id="TKH13918.1"/>
    </source>
</evidence>
<evidence type="ECO:0000313" key="5">
    <source>
        <dbReference type="Proteomes" id="UP000309170"/>
    </source>
</evidence>
<keyword evidence="2" id="KW-0178">Competence</keyword>
<evidence type="ECO:0000256" key="3">
    <source>
        <dbReference type="SAM" id="Phobius"/>
    </source>
</evidence>
<comment type="caution">
    <text evidence="4">The sequence shown here is derived from an EMBL/GenBank/DDBJ whole genome shotgun (WGS) entry which is preliminary data.</text>
</comment>
<sequence length="160" mass="18743">MKMNRVILNPFVMLRKNDGFTMIEMLFSLMILMTTSLFVLQLFSIIHTQMGSVDKLHPKEWEVFTMQMKQEVRGSKAQDVMGNKLYLLLSDEQLSSFEQYEDKVRRRVNGMGHEVILQNISKFRVEKDGSVIVINITDKAGTTFSRRFHPFFRNVTKVDE</sequence>
<dbReference type="Proteomes" id="UP000309170">
    <property type="component" value="Unassembled WGS sequence"/>
</dbReference>
<keyword evidence="3" id="KW-1133">Transmembrane helix</keyword>
<dbReference type="InterPro" id="IPR016977">
    <property type="entry name" value="ComGF"/>
</dbReference>
<dbReference type="RefSeq" id="WP_137016229.1">
    <property type="nucleotide sequence ID" value="NZ_SZNS01000005.1"/>
</dbReference>
<evidence type="ECO:0000256" key="1">
    <source>
        <dbReference type="ARBA" id="ARBA00004241"/>
    </source>
</evidence>
<dbReference type="Pfam" id="PF15980">
    <property type="entry name" value="ComGF"/>
    <property type="match status" value="1"/>
</dbReference>
<dbReference type="AlphaFoldDB" id="A0A9X8ZK21"/>
<dbReference type="NCBIfam" id="NF041002">
    <property type="entry name" value="pilin_ComGF"/>
    <property type="match status" value="1"/>
</dbReference>
<dbReference type="GO" id="GO:0009986">
    <property type="term" value="C:cell surface"/>
    <property type="evidence" value="ECO:0007669"/>
    <property type="project" value="UniProtKB-SubCell"/>
</dbReference>
<keyword evidence="3" id="KW-0812">Transmembrane</keyword>
<dbReference type="InterPro" id="IPR012902">
    <property type="entry name" value="N_methyl_site"/>
</dbReference>
<dbReference type="OrthoDB" id="2361316at2"/>
<reference evidence="4 5" key="1">
    <citation type="journal article" date="2019" name="Environ. Microbiol.">
        <title>An active ?-lactamase is a part of an orchestrated cell wall stress resistance network of Bacillus subtilis and related rhizosphere species.</title>
        <authorList>
            <person name="Bucher T."/>
            <person name="Keren-Paz A."/>
            <person name="Hausser J."/>
            <person name="Olender T."/>
            <person name="Cytryn E."/>
            <person name="Kolodkin-Gal I."/>
        </authorList>
    </citation>
    <scope>NUCLEOTIDE SEQUENCE [LARGE SCALE GENOMIC DNA]</scope>
    <source>
        <strain evidence="4 5">I4</strain>
    </source>
</reference>